<dbReference type="RefSeq" id="WP_387399002.1">
    <property type="nucleotide sequence ID" value="NZ_JBIAMT010000005.1"/>
</dbReference>
<reference evidence="3 4" key="1">
    <citation type="submission" date="2024-10" db="EMBL/GenBank/DDBJ databases">
        <title>The Natural Products Discovery Center: Release of the First 8490 Sequenced Strains for Exploring Actinobacteria Biosynthetic Diversity.</title>
        <authorList>
            <person name="Kalkreuter E."/>
            <person name="Kautsar S.A."/>
            <person name="Yang D."/>
            <person name="Bader C.D."/>
            <person name="Teijaro C.N."/>
            <person name="Fluegel L."/>
            <person name="Davis C.M."/>
            <person name="Simpson J.R."/>
            <person name="Lauterbach L."/>
            <person name="Steele A.D."/>
            <person name="Gui C."/>
            <person name="Meng S."/>
            <person name="Li G."/>
            <person name="Viehrig K."/>
            <person name="Ye F."/>
            <person name="Su P."/>
            <person name="Kiefer A.F."/>
            <person name="Nichols A."/>
            <person name="Cepeda A.J."/>
            <person name="Yan W."/>
            <person name="Fan B."/>
            <person name="Jiang Y."/>
            <person name="Adhikari A."/>
            <person name="Zheng C.-J."/>
            <person name="Schuster L."/>
            <person name="Cowan T.M."/>
            <person name="Smanski M.J."/>
            <person name="Chevrette M.G."/>
            <person name="De Carvalho L.P.S."/>
            <person name="Shen B."/>
        </authorList>
    </citation>
    <scope>NUCLEOTIDE SEQUENCE [LARGE SCALE GENOMIC DNA]</scope>
    <source>
        <strain evidence="3 4">NPDC004119</strain>
    </source>
</reference>
<feature type="region of interest" description="Disordered" evidence="1">
    <location>
        <begin position="1"/>
        <end position="62"/>
    </location>
</feature>
<dbReference type="GO" id="GO:0016746">
    <property type="term" value="F:acyltransferase activity"/>
    <property type="evidence" value="ECO:0007669"/>
    <property type="project" value="UniProtKB-KW"/>
</dbReference>
<dbReference type="EMBL" id="JBIAMT010000005">
    <property type="protein sequence ID" value="MFF0500019.1"/>
    <property type="molecule type" value="Genomic_DNA"/>
</dbReference>
<feature type="compositionally biased region" description="Basic residues" evidence="1">
    <location>
        <begin position="29"/>
        <end position="49"/>
    </location>
</feature>
<organism evidence="3 4">
    <name type="scientific">Nocardia aobensis</name>
    <dbReference type="NCBI Taxonomy" id="257277"/>
    <lineage>
        <taxon>Bacteria</taxon>
        <taxon>Bacillati</taxon>
        <taxon>Actinomycetota</taxon>
        <taxon>Actinomycetes</taxon>
        <taxon>Mycobacteriales</taxon>
        <taxon>Nocardiaceae</taxon>
        <taxon>Nocardia</taxon>
    </lineage>
</organism>
<dbReference type="SUPFAM" id="SSF55729">
    <property type="entry name" value="Acyl-CoA N-acyltransferases (Nat)"/>
    <property type="match status" value="1"/>
</dbReference>
<evidence type="ECO:0000313" key="4">
    <source>
        <dbReference type="Proteomes" id="UP001601442"/>
    </source>
</evidence>
<name>A0ABW6PA29_9NOCA</name>
<feature type="compositionally biased region" description="Polar residues" evidence="1">
    <location>
        <begin position="84"/>
        <end position="93"/>
    </location>
</feature>
<dbReference type="InterPro" id="IPR000182">
    <property type="entry name" value="GNAT_dom"/>
</dbReference>
<dbReference type="InterPro" id="IPR016181">
    <property type="entry name" value="Acyl_CoA_acyltransferase"/>
</dbReference>
<dbReference type="Gene3D" id="3.40.630.30">
    <property type="match status" value="1"/>
</dbReference>
<sequence>MPRRRCPANDAPTGPAHRSTACPVNAAPRTRRRQRRRHAHPRHLPHPYRHSPESKTSARGKGIAFELTDAAVELARKAGARTIDLTSRPSRASANRLYQRGAFTPETPSPTAEHSRP</sequence>
<keyword evidence="3" id="KW-0012">Acyltransferase</keyword>
<evidence type="ECO:0000256" key="1">
    <source>
        <dbReference type="SAM" id="MobiDB-lite"/>
    </source>
</evidence>
<evidence type="ECO:0000259" key="2">
    <source>
        <dbReference type="Pfam" id="PF00583"/>
    </source>
</evidence>
<dbReference type="Proteomes" id="UP001601442">
    <property type="component" value="Unassembled WGS sequence"/>
</dbReference>
<proteinExistence type="predicted"/>
<comment type="caution">
    <text evidence="3">The sequence shown here is derived from an EMBL/GenBank/DDBJ whole genome shotgun (WGS) entry which is preliminary data.</text>
</comment>
<feature type="region of interest" description="Disordered" evidence="1">
    <location>
        <begin position="79"/>
        <end position="117"/>
    </location>
</feature>
<accession>A0ABW6PA29</accession>
<keyword evidence="3" id="KW-0808">Transferase</keyword>
<evidence type="ECO:0000313" key="3">
    <source>
        <dbReference type="EMBL" id="MFF0500019.1"/>
    </source>
</evidence>
<keyword evidence="4" id="KW-1185">Reference proteome</keyword>
<protein>
    <submittedName>
        <fullName evidence="3">GNAT family N-acetyltransferase</fullName>
        <ecNumber evidence="3">2.3.1.-</ecNumber>
    </submittedName>
</protein>
<gene>
    <name evidence="3" type="ORF">ACFYU5_26705</name>
</gene>
<dbReference type="Pfam" id="PF00583">
    <property type="entry name" value="Acetyltransf_1"/>
    <property type="match status" value="1"/>
</dbReference>
<dbReference type="CDD" id="cd04301">
    <property type="entry name" value="NAT_SF"/>
    <property type="match status" value="1"/>
</dbReference>
<feature type="domain" description="N-acetyltransferase" evidence="2">
    <location>
        <begin position="57"/>
        <end position="100"/>
    </location>
</feature>
<dbReference type="EC" id="2.3.1.-" evidence="3"/>